<gene>
    <name evidence="2" type="ORF">CEXT_562921</name>
</gene>
<reference evidence="2 3" key="1">
    <citation type="submission" date="2021-06" db="EMBL/GenBank/DDBJ databases">
        <title>Caerostris extrusa draft genome.</title>
        <authorList>
            <person name="Kono N."/>
            <person name="Arakawa K."/>
        </authorList>
    </citation>
    <scope>NUCLEOTIDE SEQUENCE [LARGE SCALE GENOMIC DNA]</scope>
</reference>
<organism evidence="2 3">
    <name type="scientific">Caerostris extrusa</name>
    <name type="common">Bark spider</name>
    <name type="synonym">Caerostris bankana</name>
    <dbReference type="NCBI Taxonomy" id="172846"/>
    <lineage>
        <taxon>Eukaryota</taxon>
        <taxon>Metazoa</taxon>
        <taxon>Ecdysozoa</taxon>
        <taxon>Arthropoda</taxon>
        <taxon>Chelicerata</taxon>
        <taxon>Arachnida</taxon>
        <taxon>Araneae</taxon>
        <taxon>Araneomorphae</taxon>
        <taxon>Entelegynae</taxon>
        <taxon>Araneoidea</taxon>
        <taxon>Araneidae</taxon>
        <taxon>Caerostris</taxon>
    </lineage>
</organism>
<comment type="caution">
    <text evidence="2">The sequence shown here is derived from an EMBL/GenBank/DDBJ whole genome shotgun (WGS) entry which is preliminary data.</text>
</comment>
<feature type="region of interest" description="Disordered" evidence="1">
    <location>
        <begin position="45"/>
        <end position="97"/>
    </location>
</feature>
<sequence>MQNHYRNQYKYSYSGQSNIQLLLIPPPQHCELNCIARTPLANPDCCHGLKKKQNTQKADDPFLPKSMSKSPPELRKTQRPGPPPPGERLDKTREIAP</sequence>
<feature type="compositionally biased region" description="Basic and acidic residues" evidence="1">
    <location>
        <begin position="87"/>
        <end position="97"/>
    </location>
</feature>
<evidence type="ECO:0000313" key="3">
    <source>
        <dbReference type="Proteomes" id="UP001054945"/>
    </source>
</evidence>
<name>A0AAV4WPP4_CAEEX</name>
<dbReference type="EMBL" id="BPLR01016499">
    <property type="protein sequence ID" value="GIY84298.1"/>
    <property type="molecule type" value="Genomic_DNA"/>
</dbReference>
<keyword evidence="3" id="KW-1185">Reference proteome</keyword>
<proteinExistence type="predicted"/>
<evidence type="ECO:0000256" key="1">
    <source>
        <dbReference type="SAM" id="MobiDB-lite"/>
    </source>
</evidence>
<evidence type="ECO:0000313" key="2">
    <source>
        <dbReference type="EMBL" id="GIY84298.1"/>
    </source>
</evidence>
<dbReference type="Proteomes" id="UP001054945">
    <property type="component" value="Unassembled WGS sequence"/>
</dbReference>
<accession>A0AAV4WPP4</accession>
<dbReference type="AlphaFoldDB" id="A0AAV4WPP4"/>
<protein>
    <submittedName>
        <fullName evidence="2">Uncharacterized protein</fullName>
    </submittedName>
</protein>